<gene>
    <name evidence="2" type="ORF">Tsubulata_009088</name>
</gene>
<accession>A0A9Q0JHN5</accession>
<comment type="caution">
    <text evidence="2">The sequence shown here is derived from an EMBL/GenBank/DDBJ whole genome shotgun (WGS) entry which is preliminary data.</text>
</comment>
<name>A0A9Q0JHN5_9ROSI</name>
<proteinExistence type="predicted"/>
<dbReference type="AlphaFoldDB" id="A0A9Q0JHN5"/>
<evidence type="ECO:0000313" key="2">
    <source>
        <dbReference type="EMBL" id="KAJ4841442.1"/>
    </source>
</evidence>
<dbReference type="CDD" id="cd22157">
    <property type="entry name" value="F-box_AtFBW1-like"/>
    <property type="match status" value="1"/>
</dbReference>
<dbReference type="Proteomes" id="UP001141552">
    <property type="component" value="Unassembled WGS sequence"/>
</dbReference>
<evidence type="ECO:0000313" key="3">
    <source>
        <dbReference type="Proteomes" id="UP001141552"/>
    </source>
</evidence>
<dbReference type="Pfam" id="PF07734">
    <property type="entry name" value="FBA_1"/>
    <property type="match status" value="1"/>
</dbReference>
<protein>
    <recommendedName>
        <fullName evidence="1">F-box domain-containing protein</fullName>
    </recommendedName>
</protein>
<dbReference type="NCBIfam" id="TIGR01640">
    <property type="entry name" value="F_box_assoc_1"/>
    <property type="match status" value="1"/>
</dbReference>
<evidence type="ECO:0000259" key="1">
    <source>
        <dbReference type="SMART" id="SM00256"/>
    </source>
</evidence>
<dbReference type="InterPro" id="IPR011043">
    <property type="entry name" value="Gal_Oxase/kelch_b-propeller"/>
</dbReference>
<sequence length="500" mass="55701">MGASGELVADMVEEILLRLPVESLLRFKSVSKQWRDLISSSRFATAHHRRQHSTAHPSVSCLLSYATHDQDWNRSSTEVDPGVTLISGGEEGGGIRAFDLDVPPLIITSEESKTIVGCGKGLVCIRSDVEGMLNYLWNPATRQYRRLPPPLFGPTSLMLESEEVTNVILGFGCTANENDCKLLRIVVVYRYDDGRWLTSKAEIFSLSSGLWTQVKDVRKPVPERYPQTSSAGACVVLKGVLYRLVKKPVLLSSRLIQSFDFEDEVFGTIDAPPDPSCCNGELVVCKESLAMLSAHRKVNPMGCFCEIEMWVLMEGEGNDNHRRWTKLFTCKPPGSSFPNALGNWQLSETLFLFQNAKREGVQVTCDDPCVLYLFDPLLQKVKKFITSYKRRLFGRGAHCFVPSLVSVYAQHEVNTCIPHIVPQQSSSSSLNLFLARLGWTEQHAHCLRLLNWKNNPISSDEQPSKILKHSSCPGNANPLIAFGVMEEVSGSKRAFGFGIT</sequence>
<dbReference type="Pfam" id="PF00646">
    <property type="entry name" value="F-box"/>
    <property type="match status" value="1"/>
</dbReference>
<dbReference type="EMBL" id="JAKUCV010002779">
    <property type="protein sequence ID" value="KAJ4841442.1"/>
    <property type="molecule type" value="Genomic_DNA"/>
</dbReference>
<dbReference type="SUPFAM" id="SSF81383">
    <property type="entry name" value="F-box domain"/>
    <property type="match status" value="1"/>
</dbReference>
<dbReference type="PANTHER" id="PTHR31672:SF13">
    <property type="entry name" value="F-BOX PROTEIN CPR30-LIKE"/>
    <property type="match status" value="1"/>
</dbReference>
<organism evidence="2 3">
    <name type="scientific">Turnera subulata</name>
    <dbReference type="NCBI Taxonomy" id="218843"/>
    <lineage>
        <taxon>Eukaryota</taxon>
        <taxon>Viridiplantae</taxon>
        <taxon>Streptophyta</taxon>
        <taxon>Embryophyta</taxon>
        <taxon>Tracheophyta</taxon>
        <taxon>Spermatophyta</taxon>
        <taxon>Magnoliopsida</taxon>
        <taxon>eudicotyledons</taxon>
        <taxon>Gunneridae</taxon>
        <taxon>Pentapetalae</taxon>
        <taxon>rosids</taxon>
        <taxon>fabids</taxon>
        <taxon>Malpighiales</taxon>
        <taxon>Passifloraceae</taxon>
        <taxon>Turnera</taxon>
    </lineage>
</organism>
<keyword evidence="3" id="KW-1185">Reference proteome</keyword>
<dbReference type="InterPro" id="IPR017451">
    <property type="entry name" value="F-box-assoc_interact_dom"/>
</dbReference>
<dbReference type="PANTHER" id="PTHR31672">
    <property type="entry name" value="BNACNNG10540D PROTEIN"/>
    <property type="match status" value="1"/>
</dbReference>
<dbReference type="InterPro" id="IPR006527">
    <property type="entry name" value="F-box-assoc_dom_typ1"/>
</dbReference>
<feature type="domain" description="F-box" evidence="1">
    <location>
        <begin position="7"/>
        <end position="47"/>
    </location>
</feature>
<dbReference type="SUPFAM" id="SSF50965">
    <property type="entry name" value="Galactose oxidase, central domain"/>
    <property type="match status" value="1"/>
</dbReference>
<dbReference type="InterPro" id="IPR036047">
    <property type="entry name" value="F-box-like_dom_sf"/>
</dbReference>
<dbReference type="Gene3D" id="1.20.1280.50">
    <property type="match status" value="1"/>
</dbReference>
<dbReference type="SMART" id="SM00256">
    <property type="entry name" value="FBOX"/>
    <property type="match status" value="1"/>
</dbReference>
<reference evidence="2" key="1">
    <citation type="submission" date="2022-02" db="EMBL/GenBank/DDBJ databases">
        <authorList>
            <person name="Henning P.M."/>
            <person name="McCubbin A.G."/>
            <person name="Shore J.S."/>
        </authorList>
    </citation>
    <scope>NUCLEOTIDE SEQUENCE</scope>
    <source>
        <strain evidence="2">F60SS</strain>
        <tissue evidence="2">Leaves</tissue>
    </source>
</reference>
<reference evidence="2" key="2">
    <citation type="journal article" date="2023" name="Plants (Basel)">
        <title>Annotation of the Turnera subulata (Passifloraceae) Draft Genome Reveals the S-Locus Evolved after the Divergence of Turneroideae from Passifloroideae in a Stepwise Manner.</title>
        <authorList>
            <person name="Henning P.M."/>
            <person name="Roalson E.H."/>
            <person name="Mir W."/>
            <person name="McCubbin A.G."/>
            <person name="Shore J.S."/>
        </authorList>
    </citation>
    <scope>NUCLEOTIDE SEQUENCE</scope>
    <source>
        <strain evidence="2">F60SS</strain>
    </source>
</reference>
<dbReference type="InterPro" id="IPR050796">
    <property type="entry name" value="SCF_F-box_component"/>
</dbReference>
<dbReference type="InterPro" id="IPR001810">
    <property type="entry name" value="F-box_dom"/>
</dbReference>
<dbReference type="OrthoDB" id="809368at2759"/>